<comment type="caution">
    <text evidence="1">The sequence shown here is derived from an EMBL/GenBank/DDBJ whole genome shotgun (WGS) entry which is preliminary data.</text>
</comment>
<reference evidence="1" key="1">
    <citation type="submission" date="2020-06" db="EMBL/GenBank/DDBJ databases">
        <authorList>
            <person name="Li T."/>
            <person name="Hu X."/>
            <person name="Zhang T."/>
            <person name="Song X."/>
            <person name="Zhang H."/>
            <person name="Dai N."/>
            <person name="Sheng W."/>
            <person name="Hou X."/>
            <person name="Wei L."/>
        </authorList>
    </citation>
    <scope>NUCLEOTIDE SEQUENCE</scope>
    <source>
        <strain evidence="1">G02</strain>
        <tissue evidence="1">Leaf</tissue>
    </source>
</reference>
<dbReference type="EMBL" id="JACGWJ010000014">
    <property type="protein sequence ID" value="KAL0374551.1"/>
    <property type="molecule type" value="Genomic_DNA"/>
</dbReference>
<accession>A0AAW2R3K1</accession>
<organism evidence="1">
    <name type="scientific">Sesamum radiatum</name>
    <name type="common">Black benniseed</name>
    <dbReference type="NCBI Taxonomy" id="300843"/>
    <lineage>
        <taxon>Eukaryota</taxon>
        <taxon>Viridiplantae</taxon>
        <taxon>Streptophyta</taxon>
        <taxon>Embryophyta</taxon>
        <taxon>Tracheophyta</taxon>
        <taxon>Spermatophyta</taxon>
        <taxon>Magnoliopsida</taxon>
        <taxon>eudicotyledons</taxon>
        <taxon>Gunneridae</taxon>
        <taxon>Pentapetalae</taxon>
        <taxon>asterids</taxon>
        <taxon>lamiids</taxon>
        <taxon>Lamiales</taxon>
        <taxon>Pedaliaceae</taxon>
        <taxon>Sesamum</taxon>
    </lineage>
</organism>
<protein>
    <submittedName>
        <fullName evidence="1">Uncharacterized protein</fullName>
    </submittedName>
</protein>
<name>A0AAW2R3K1_SESRA</name>
<evidence type="ECO:0000313" key="1">
    <source>
        <dbReference type="EMBL" id="KAL0374551.1"/>
    </source>
</evidence>
<gene>
    <name evidence="1" type="ORF">Sradi_3370800</name>
</gene>
<proteinExistence type="predicted"/>
<reference evidence="1" key="2">
    <citation type="journal article" date="2024" name="Plant">
        <title>Genomic evolution and insights into agronomic trait innovations of Sesamum species.</title>
        <authorList>
            <person name="Miao H."/>
            <person name="Wang L."/>
            <person name="Qu L."/>
            <person name="Liu H."/>
            <person name="Sun Y."/>
            <person name="Le M."/>
            <person name="Wang Q."/>
            <person name="Wei S."/>
            <person name="Zheng Y."/>
            <person name="Lin W."/>
            <person name="Duan Y."/>
            <person name="Cao H."/>
            <person name="Xiong S."/>
            <person name="Wang X."/>
            <person name="Wei L."/>
            <person name="Li C."/>
            <person name="Ma Q."/>
            <person name="Ju M."/>
            <person name="Zhao R."/>
            <person name="Li G."/>
            <person name="Mu C."/>
            <person name="Tian Q."/>
            <person name="Mei H."/>
            <person name="Zhang T."/>
            <person name="Gao T."/>
            <person name="Zhang H."/>
        </authorList>
    </citation>
    <scope>NUCLEOTIDE SEQUENCE</scope>
    <source>
        <strain evidence="1">G02</strain>
    </source>
</reference>
<dbReference type="AlphaFoldDB" id="A0AAW2R3K1"/>
<sequence length="79" mass="9250">MYRVRATVELKHAIRLFSLLCASSNLHFHGLDEKKIRTHVGYCNHLLEAACADQELVELEELQNLRRLEVMRQMDLAEE</sequence>